<proteinExistence type="predicted"/>
<gene>
    <name evidence="1" type="ORF">OFN31_07210</name>
</gene>
<protein>
    <submittedName>
        <fullName evidence="1">Uncharacterized protein</fullName>
    </submittedName>
</protein>
<evidence type="ECO:0000313" key="2">
    <source>
        <dbReference type="Proteomes" id="UP001208624"/>
    </source>
</evidence>
<dbReference type="AlphaFoldDB" id="A0AAP2ZYH8"/>
<dbReference type="EMBL" id="JAOVKC010000006">
    <property type="protein sequence ID" value="MCV5621560.1"/>
    <property type="molecule type" value="Genomic_DNA"/>
</dbReference>
<reference evidence="1" key="1">
    <citation type="submission" date="2023-06" db="EMBL/GenBank/DDBJ databases">
        <title>Deciphering the underlying mechanisms mediating the transmission of blaNDM gene from human to animals in China.</title>
        <authorList>
            <person name="Chen K."/>
            <person name="Chen S."/>
        </authorList>
    </citation>
    <scope>NUCLEOTIDE SEQUENCE</scope>
    <source>
        <strain evidence="1">1199</strain>
    </source>
</reference>
<sequence length="315" mass="36557">MKKWLQTRLIDEDYAFNPDFAFLGTVNWINCLAQNCNVYYPFESKFIPELQEKSKSLSISNENRVFEYLFMAQHSLVGLNTIVENITFPSDVCKLCVYAWYDCILNSIRAMVISNTGIIPQNEIQLEKLWFELVEEFDFIPVPFRLQIKDLTEHNVKNEIESLRNGNSFTLNSFASNNEQAFGGLVSYLSGTIKYYVDCEKNKLLESELFMSQNILNFRTNKAKEYRDTHLSNLTISFLSCLTRFKGKVLERDSIFLSYGNVQDEKVTKMLNDLLLVAKCFSDIAEQFCAKNIDSSTWRLFKADLDENSRLTAIF</sequence>
<organism evidence="1 2">
    <name type="scientific">Escherichia coli</name>
    <dbReference type="NCBI Taxonomy" id="562"/>
    <lineage>
        <taxon>Bacteria</taxon>
        <taxon>Pseudomonadati</taxon>
        <taxon>Pseudomonadota</taxon>
        <taxon>Gammaproteobacteria</taxon>
        <taxon>Enterobacterales</taxon>
        <taxon>Enterobacteriaceae</taxon>
        <taxon>Escherichia</taxon>
    </lineage>
</organism>
<dbReference type="RefSeq" id="WP_121598708.1">
    <property type="nucleotide sequence ID" value="NZ_JADIEK010000001.1"/>
</dbReference>
<comment type="caution">
    <text evidence="1">The sequence shown here is derived from an EMBL/GenBank/DDBJ whole genome shotgun (WGS) entry which is preliminary data.</text>
</comment>
<evidence type="ECO:0000313" key="1">
    <source>
        <dbReference type="EMBL" id="MCV5621560.1"/>
    </source>
</evidence>
<dbReference type="Proteomes" id="UP001208624">
    <property type="component" value="Unassembled WGS sequence"/>
</dbReference>
<accession>A0AAP2ZYH8</accession>
<name>A0AAP2ZYH8_ECOLX</name>